<feature type="domain" description="Metallo-beta-lactamase" evidence="2">
    <location>
        <begin position="45"/>
        <end position="242"/>
    </location>
</feature>
<accession>A6TSN4</accession>
<protein>
    <submittedName>
        <fullName evidence="3">Beta-lactamase domain protein</fullName>
    </submittedName>
</protein>
<keyword evidence="1" id="KW-0812">Transmembrane</keyword>
<reference evidence="4" key="1">
    <citation type="journal article" date="2016" name="Genome Announc.">
        <title>Complete genome sequence of Alkaliphilus metalliredigens strain QYMF, an alkaliphilic and metal-reducing bacterium isolated from borax-contaminated leachate ponds.</title>
        <authorList>
            <person name="Hwang C."/>
            <person name="Copeland A."/>
            <person name="Lucas S."/>
            <person name="Lapidus A."/>
            <person name="Barry K."/>
            <person name="Detter J.C."/>
            <person name="Glavina Del Rio T."/>
            <person name="Hammon N."/>
            <person name="Israni S."/>
            <person name="Dalin E."/>
            <person name="Tice H."/>
            <person name="Pitluck S."/>
            <person name="Chertkov O."/>
            <person name="Brettin T."/>
            <person name="Bruce D."/>
            <person name="Han C."/>
            <person name="Schmutz J."/>
            <person name="Larimer F."/>
            <person name="Land M.L."/>
            <person name="Hauser L."/>
            <person name="Kyrpides N."/>
            <person name="Mikhailova N."/>
            <person name="Ye Q."/>
            <person name="Zhou J."/>
            <person name="Richardson P."/>
            <person name="Fields M.W."/>
        </authorList>
    </citation>
    <scope>NUCLEOTIDE SEQUENCE [LARGE SCALE GENOMIC DNA]</scope>
    <source>
        <strain evidence="4">QYMF</strain>
    </source>
</reference>
<dbReference type="KEGG" id="amt:Amet_3062"/>
<dbReference type="Gene3D" id="3.60.15.10">
    <property type="entry name" value="Ribonuclease Z/Hydroxyacylglutathione hydrolase-like"/>
    <property type="match status" value="1"/>
</dbReference>
<feature type="transmembrane region" description="Helical" evidence="1">
    <location>
        <begin position="12"/>
        <end position="29"/>
    </location>
</feature>
<dbReference type="EMBL" id="CP000724">
    <property type="protein sequence ID" value="ABR49202.1"/>
    <property type="molecule type" value="Genomic_DNA"/>
</dbReference>
<dbReference type="InterPro" id="IPR036866">
    <property type="entry name" value="RibonucZ/Hydroxyglut_hydro"/>
</dbReference>
<keyword evidence="1" id="KW-0472">Membrane</keyword>
<dbReference type="eggNOG" id="COG2333">
    <property type="taxonomic scope" value="Bacteria"/>
</dbReference>
<evidence type="ECO:0000313" key="4">
    <source>
        <dbReference type="Proteomes" id="UP000001572"/>
    </source>
</evidence>
<dbReference type="SMART" id="SM00849">
    <property type="entry name" value="Lactamase_B"/>
    <property type="match status" value="1"/>
</dbReference>
<dbReference type="PANTHER" id="PTHR30619:SF7">
    <property type="entry name" value="BETA-LACTAMASE DOMAIN PROTEIN"/>
    <property type="match status" value="1"/>
</dbReference>
<dbReference type="AlphaFoldDB" id="A6TSN4"/>
<evidence type="ECO:0000313" key="3">
    <source>
        <dbReference type="EMBL" id="ABR49202.1"/>
    </source>
</evidence>
<name>A6TSN4_ALKMQ</name>
<evidence type="ECO:0000256" key="1">
    <source>
        <dbReference type="SAM" id="Phobius"/>
    </source>
</evidence>
<dbReference type="SUPFAM" id="SSF56281">
    <property type="entry name" value="Metallo-hydrolase/oxidoreductase"/>
    <property type="match status" value="1"/>
</dbReference>
<dbReference type="Pfam" id="PF00753">
    <property type="entry name" value="Lactamase_B"/>
    <property type="match status" value="1"/>
</dbReference>
<dbReference type="HOGENOM" id="CLU_010363_0_3_9"/>
<dbReference type="InterPro" id="IPR001279">
    <property type="entry name" value="Metallo-B-lactamas"/>
</dbReference>
<dbReference type="Proteomes" id="UP000001572">
    <property type="component" value="Chromosome"/>
</dbReference>
<keyword evidence="1" id="KW-1133">Transmembrane helix</keyword>
<sequence length="293" mass="33115">MTELEKQCKRIAILTLVLLFLYMLITWVIPKPNDLLTIHVIDVGQGDSILITTPSQQSILIDGGDPTQGQRVVSYLKRKKVKKIDVLIATHPHADHIGGLSAVMDSFEINKLYLPPVTHTSQTYENFLLKAQQHQLPIQPVKDAFSITLEDSITLHFIGPLKDYGDNLNLWSIVMKLDYGKMSFLFTGDIEKEAESDLIREYKKSFLASQFLKAPHHGSNTSSTSGFLDIVNPDIVAISAGRNNLYGHPHTEVLQRLQERAISYYRTDQQGTIVIQSDGQQIWSHQEPYFSNK</sequence>
<dbReference type="InterPro" id="IPR052159">
    <property type="entry name" value="Competence_DNA_uptake"/>
</dbReference>
<dbReference type="CDD" id="cd07731">
    <property type="entry name" value="ComA-like_MBL-fold"/>
    <property type="match status" value="1"/>
</dbReference>
<gene>
    <name evidence="3" type="ordered locus">Amet_3062</name>
</gene>
<evidence type="ECO:0000259" key="2">
    <source>
        <dbReference type="SMART" id="SM00849"/>
    </source>
</evidence>
<organism evidence="3 4">
    <name type="scientific">Alkaliphilus metalliredigens (strain QYMF)</name>
    <dbReference type="NCBI Taxonomy" id="293826"/>
    <lineage>
        <taxon>Bacteria</taxon>
        <taxon>Bacillati</taxon>
        <taxon>Bacillota</taxon>
        <taxon>Clostridia</taxon>
        <taxon>Peptostreptococcales</taxon>
        <taxon>Natronincolaceae</taxon>
        <taxon>Alkaliphilus</taxon>
    </lineage>
</organism>
<proteinExistence type="predicted"/>
<dbReference type="InterPro" id="IPR035681">
    <property type="entry name" value="ComA-like_MBL"/>
</dbReference>
<dbReference type="STRING" id="293826.Amet_3062"/>
<keyword evidence="4" id="KW-1185">Reference proteome</keyword>
<dbReference type="PANTHER" id="PTHR30619">
    <property type="entry name" value="DNA INTERNALIZATION/COMPETENCE PROTEIN COMEC/REC2"/>
    <property type="match status" value="1"/>
</dbReference>